<reference evidence="6" key="1">
    <citation type="journal article" date="2019" name="bioRxiv">
        <title>The Genome of the Zebra Mussel, Dreissena polymorpha: A Resource for Invasive Species Research.</title>
        <authorList>
            <person name="McCartney M.A."/>
            <person name="Auch B."/>
            <person name="Kono T."/>
            <person name="Mallez S."/>
            <person name="Zhang Y."/>
            <person name="Obille A."/>
            <person name="Becker A."/>
            <person name="Abrahante J.E."/>
            <person name="Garbe J."/>
            <person name="Badalamenti J.P."/>
            <person name="Herman A."/>
            <person name="Mangelson H."/>
            <person name="Liachko I."/>
            <person name="Sullivan S."/>
            <person name="Sone E.D."/>
            <person name="Koren S."/>
            <person name="Silverstein K.A.T."/>
            <person name="Beckman K.B."/>
            <person name="Gohl D.M."/>
        </authorList>
    </citation>
    <scope>NUCLEOTIDE SEQUENCE</scope>
    <source>
        <strain evidence="6">Duluth1</strain>
        <tissue evidence="6">Whole animal</tissue>
    </source>
</reference>
<keyword evidence="4" id="KW-0408">Iron</keyword>
<keyword evidence="4" id="KW-0479">Metal-binding</keyword>
<keyword evidence="7" id="KW-1185">Reference proteome</keyword>
<evidence type="ECO:0000256" key="5">
    <source>
        <dbReference type="SAM" id="SignalP"/>
    </source>
</evidence>
<evidence type="ECO:0000256" key="3">
    <source>
        <dbReference type="ARBA" id="ARBA00022729"/>
    </source>
</evidence>
<dbReference type="PROSITE" id="PS50292">
    <property type="entry name" value="PEROXIDASE_3"/>
    <property type="match status" value="1"/>
</dbReference>
<dbReference type="GO" id="GO:0006979">
    <property type="term" value="P:response to oxidative stress"/>
    <property type="evidence" value="ECO:0007669"/>
    <property type="project" value="InterPro"/>
</dbReference>
<sequence>MDRLMFALSGFLAFALLLDCACASPGIERSCENEPQAAYMSMMRGRYGIRTNQMHMVGSGHFRATPCHNMMQMMRENNTPRCLMNSCRRFAGRQFTAAVGCPRTEVLTNGCIPRKEICDPKYPFRTTTGVCNNLLHPDWGTYGAMQRRIVPNAYHDGHSTPRVSSSCSGSKLPPPRVISNKVHAAGPVARTEMNLSYMVMQAGQFLGHDFIRTKTFTRDDQEPLQCCEQDSKCPECFPISLPMFDPMKKPCMSFSRSNAKFDCSKIRQQINFATSYLDLSTVYGESEEAARDLRAFVGGQLKSLHNKLSVDPTDSTCALNGRFHPTKNYCPLSGDPRVNEQPIMSSIHTIFMRGHNSIATGLSKVNPHWGDEMLYQIAKKILIGVWQNIVYGEYLPQTIGHAAMVSNNIQLAPKGYKDTYNPFVDATTLNVGGLAFRWGHSSVRRDIALLDKHYKNPVPPEPLYNHFFKVPLYHAFNGQAIDDILRWTSNAKSSGLDRYLEPSVQQMLYKDDTGEVLDLASLNIQRGRDHGLPGYNAYRHVCGLSVAKHFGTGPGGLVDMDPDTAMLLQKLYSCPDDIDIWTAIISERRYDDAWVGPVGQCIIAKLFKRFRDGDRFFFERPDPIVGFTPPQLHAIKKITLSALVCATTDMLEIQENIFRTDQMKKPCALYPKVDLDLWKTHA</sequence>
<dbReference type="Pfam" id="PF03098">
    <property type="entry name" value="An_peroxidase"/>
    <property type="match status" value="1"/>
</dbReference>
<dbReference type="PRINTS" id="PR00457">
    <property type="entry name" value="ANPEROXIDASE"/>
</dbReference>
<evidence type="ECO:0000313" key="6">
    <source>
        <dbReference type="EMBL" id="KAH3707318.1"/>
    </source>
</evidence>
<dbReference type="AlphaFoldDB" id="A0A9D3YU13"/>
<dbReference type="FunFam" id="1.10.640.10:FF:000003">
    <property type="entry name" value="chorion peroxidase"/>
    <property type="match status" value="1"/>
</dbReference>
<name>A0A9D3YU13_DREPO</name>
<feature type="chain" id="PRO_5039357110" description="Peroxidase" evidence="5">
    <location>
        <begin position="24"/>
        <end position="682"/>
    </location>
</feature>
<dbReference type="EMBL" id="JAIWYP010000014">
    <property type="protein sequence ID" value="KAH3707318.1"/>
    <property type="molecule type" value="Genomic_DNA"/>
</dbReference>
<proteinExistence type="predicted"/>
<evidence type="ECO:0000313" key="7">
    <source>
        <dbReference type="Proteomes" id="UP000828390"/>
    </source>
</evidence>
<evidence type="ECO:0000256" key="4">
    <source>
        <dbReference type="PIRSR" id="PIRSR619791-2"/>
    </source>
</evidence>
<dbReference type="GO" id="GO:0004601">
    <property type="term" value="F:peroxidase activity"/>
    <property type="evidence" value="ECO:0007669"/>
    <property type="project" value="InterPro"/>
</dbReference>
<dbReference type="Proteomes" id="UP000828390">
    <property type="component" value="Unassembled WGS sequence"/>
</dbReference>
<keyword evidence="2" id="KW-0964">Secreted</keyword>
<dbReference type="Gene3D" id="1.10.640.10">
    <property type="entry name" value="Haem peroxidase domain superfamily, animal type"/>
    <property type="match status" value="1"/>
</dbReference>
<feature type="binding site" description="axial binding residue" evidence="4">
    <location>
        <position position="440"/>
    </location>
    <ligand>
        <name>heme b</name>
        <dbReference type="ChEBI" id="CHEBI:60344"/>
    </ligand>
    <ligandPart>
        <name>Fe</name>
        <dbReference type="ChEBI" id="CHEBI:18248"/>
    </ligandPart>
</feature>
<organism evidence="6 7">
    <name type="scientific">Dreissena polymorpha</name>
    <name type="common">Zebra mussel</name>
    <name type="synonym">Mytilus polymorpha</name>
    <dbReference type="NCBI Taxonomy" id="45954"/>
    <lineage>
        <taxon>Eukaryota</taxon>
        <taxon>Metazoa</taxon>
        <taxon>Spiralia</taxon>
        <taxon>Lophotrochozoa</taxon>
        <taxon>Mollusca</taxon>
        <taxon>Bivalvia</taxon>
        <taxon>Autobranchia</taxon>
        <taxon>Heteroconchia</taxon>
        <taxon>Euheterodonta</taxon>
        <taxon>Imparidentia</taxon>
        <taxon>Neoheterodontei</taxon>
        <taxon>Myida</taxon>
        <taxon>Dreissenoidea</taxon>
        <taxon>Dreissenidae</taxon>
        <taxon>Dreissena</taxon>
    </lineage>
</organism>
<dbReference type="GO" id="GO:0046872">
    <property type="term" value="F:metal ion binding"/>
    <property type="evidence" value="ECO:0007669"/>
    <property type="project" value="UniProtKB-KW"/>
</dbReference>
<protein>
    <recommendedName>
        <fullName evidence="8">Peroxidase</fullName>
    </recommendedName>
</protein>
<dbReference type="InterPro" id="IPR037120">
    <property type="entry name" value="Haem_peroxidase_sf_animal"/>
</dbReference>
<accession>A0A9D3YU13</accession>
<dbReference type="InterPro" id="IPR010255">
    <property type="entry name" value="Haem_peroxidase_sf"/>
</dbReference>
<evidence type="ECO:0000256" key="1">
    <source>
        <dbReference type="ARBA" id="ARBA00004613"/>
    </source>
</evidence>
<dbReference type="GO" id="GO:0005576">
    <property type="term" value="C:extracellular region"/>
    <property type="evidence" value="ECO:0007669"/>
    <property type="project" value="UniProtKB-SubCell"/>
</dbReference>
<comment type="subcellular location">
    <subcellularLocation>
        <location evidence="1">Secreted</location>
    </subcellularLocation>
</comment>
<dbReference type="PANTHER" id="PTHR11475:SF143">
    <property type="entry name" value="PUTATIVE-RELATED"/>
    <property type="match status" value="1"/>
</dbReference>
<dbReference type="SUPFAM" id="SSF48113">
    <property type="entry name" value="Heme-dependent peroxidases"/>
    <property type="match status" value="1"/>
</dbReference>
<keyword evidence="4" id="KW-0349">Heme</keyword>
<reference evidence="6" key="2">
    <citation type="submission" date="2020-11" db="EMBL/GenBank/DDBJ databases">
        <authorList>
            <person name="McCartney M.A."/>
            <person name="Auch B."/>
            <person name="Kono T."/>
            <person name="Mallez S."/>
            <person name="Becker A."/>
            <person name="Gohl D.M."/>
            <person name="Silverstein K.A.T."/>
            <person name="Koren S."/>
            <person name="Bechman K.B."/>
            <person name="Herman A."/>
            <person name="Abrahante J.E."/>
            <person name="Garbe J."/>
        </authorList>
    </citation>
    <scope>NUCLEOTIDE SEQUENCE</scope>
    <source>
        <strain evidence="6">Duluth1</strain>
        <tissue evidence="6">Whole animal</tissue>
    </source>
</reference>
<keyword evidence="3 5" id="KW-0732">Signal</keyword>
<dbReference type="PANTHER" id="PTHR11475">
    <property type="entry name" value="OXIDASE/PEROXIDASE"/>
    <property type="match status" value="1"/>
</dbReference>
<dbReference type="GO" id="GO:0020037">
    <property type="term" value="F:heme binding"/>
    <property type="evidence" value="ECO:0007669"/>
    <property type="project" value="InterPro"/>
</dbReference>
<feature type="signal peptide" evidence="5">
    <location>
        <begin position="1"/>
        <end position="23"/>
    </location>
</feature>
<dbReference type="CDD" id="cd09823">
    <property type="entry name" value="peroxinectin_like"/>
    <property type="match status" value="1"/>
</dbReference>
<evidence type="ECO:0000256" key="2">
    <source>
        <dbReference type="ARBA" id="ARBA00022525"/>
    </source>
</evidence>
<dbReference type="InterPro" id="IPR019791">
    <property type="entry name" value="Haem_peroxidase_animal"/>
</dbReference>
<evidence type="ECO:0008006" key="8">
    <source>
        <dbReference type="Google" id="ProtNLM"/>
    </source>
</evidence>
<comment type="caution">
    <text evidence="6">The sequence shown here is derived from an EMBL/GenBank/DDBJ whole genome shotgun (WGS) entry which is preliminary data.</text>
</comment>
<gene>
    <name evidence="6" type="ORF">DPMN_066719</name>
</gene>